<dbReference type="EMBL" id="JBEWCH010000005">
    <property type="protein sequence ID" value="MET1474701.1"/>
    <property type="molecule type" value="Genomic_DNA"/>
</dbReference>
<feature type="signal peptide" evidence="1">
    <location>
        <begin position="1"/>
        <end position="26"/>
    </location>
</feature>
<dbReference type="RefSeq" id="WP_050010938.1">
    <property type="nucleotide sequence ID" value="NZ_FR989672.1"/>
</dbReference>
<dbReference type="PROSITE" id="PS50914">
    <property type="entry name" value="BON"/>
    <property type="match status" value="1"/>
</dbReference>
<organism evidence="3 4">
    <name type="scientific">Burkholderia sola</name>
    <dbReference type="NCBI Taxonomy" id="2843302"/>
    <lineage>
        <taxon>Bacteria</taxon>
        <taxon>Pseudomonadati</taxon>
        <taxon>Pseudomonadota</taxon>
        <taxon>Betaproteobacteria</taxon>
        <taxon>Burkholderiales</taxon>
        <taxon>Burkholderiaceae</taxon>
        <taxon>Burkholderia</taxon>
        <taxon>Burkholderia cepacia complex</taxon>
    </lineage>
</organism>
<dbReference type="Pfam" id="PF04972">
    <property type="entry name" value="BON"/>
    <property type="match status" value="1"/>
</dbReference>
<name>A0ABV2C6F4_9BURK</name>
<evidence type="ECO:0000313" key="3">
    <source>
        <dbReference type="EMBL" id="MET1474701.1"/>
    </source>
</evidence>
<dbReference type="InterPro" id="IPR007055">
    <property type="entry name" value="BON_dom"/>
</dbReference>
<sequence length="129" mass="13334">MKLRHIVVTGGLAVALIAGMNLRAFADERPDTAGADAALTTTPAAGTSKKAVRAANRTFSRSVQKALSHTKGLEGKPIVVFGNASTGRVTLTGQVESEDLDHLAVEAARKVRGVTAVNSRITLRSEGGA</sequence>
<proteinExistence type="predicted"/>
<gene>
    <name evidence="3" type="ORF">ABXL37_10590</name>
</gene>
<feature type="chain" id="PRO_5047182931" evidence="1">
    <location>
        <begin position="27"/>
        <end position="129"/>
    </location>
</feature>
<evidence type="ECO:0000259" key="2">
    <source>
        <dbReference type="PROSITE" id="PS50914"/>
    </source>
</evidence>
<reference evidence="3 4" key="1">
    <citation type="submission" date="2024-06" db="EMBL/GenBank/DDBJ databases">
        <title>Burkholderia sola in Mexico.</title>
        <authorList>
            <person name="Estrada P."/>
        </authorList>
    </citation>
    <scope>NUCLEOTIDE SEQUENCE [LARGE SCALE GENOMIC DNA]</scope>
    <source>
        <strain evidence="3 4">CpTa8-5</strain>
    </source>
</reference>
<keyword evidence="1" id="KW-0732">Signal</keyword>
<comment type="caution">
    <text evidence="3">The sequence shown here is derived from an EMBL/GenBank/DDBJ whole genome shotgun (WGS) entry which is preliminary data.</text>
</comment>
<accession>A0ABV2C6F4</accession>
<protein>
    <submittedName>
        <fullName evidence="3">BON domain-containing protein</fullName>
    </submittedName>
</protein>
<dbReference type="Gene3D" id="3.30.1340.30">
    <property type="match status" value="1"/>
</dbReference>
<keyword evidence="4" id="KW-1185">Reference proteome</keyword>
<dbReference type="Proteomes" id="UP001548587">
    <property type="component" value="Unassembled WGS sequence"/>
</dbReference>
<evidence type="ECO:0000256" key="1">
    <source>
        <dbReference type="SAM" id="SignalP"/>
    </source>
</evidence>
<evidence type="ECO:0000313" key="4">
    <source>
        <dbReference type="Proteomes" id="UP001548587"/>
    </source>
</evidence>
<feature type="domain" description="BON" evidence="2">
    <location>
        <begin position="55"/>
        <end position="125"/>
    </location>
</feature>